<evidence type="ECO:0000259" key="5">
    <source>
        <dbReference type="PROSITE" id="PS50600"/>
    </source>
</evidence>
<protein>
    <recommendedName>
        <fullName evidence="5">Ubiquitin-like protease family profile domain-containing protein</fullName>
    </recommendedName>
</protein>
<evidence type="ECO:0000256" key="2">
    <source>
        <dbReference type="ARBA" id="ARBA00022670"/>
    </source>
</evidence>
<evidence type="ECO:0000313" key="7">
    <source>
        <dbReference type="Proteomes" id="UP001372338"/>
    </source>
</evidence>
<organism evidence="6 7">
    <name type="scientific">Crotalaria pallida</name>
    <name type="common">Smooth rattlebox</name>
    <name type="synonym">Crotalaria striata</name>
    <dbReference type="NCBI Taxonomy" id="3830"/>
    <lineage>
        <taxon>Eukaryota</taxon>
        <taxon>Viridiplantae</taxon>
        <taxon>Streptophyta</taxon>
        <taxon>Embryophyta</taxon>
        <taxon>Tracheophyta</taxon>
        <taxon>Spermatophyta</taxon>
        <taxon>Magnoliopsida</taxon>
        <taxon>eudicotyledons</taxon>
        <taxon>Gunneridae</taxon>
        <taxon>Pentapetalae</taxon>
        <taxon>rosids</taxon>
        <taxon>fabids</taxon>
        <taxon>Fabales</taxon>
        <taxon>Fabaceae</taxon>
        <taxon>Papilionoideae</taxon>
        <taxon>50 kb inversion clade</taxon>
        <taxon>genistoids sensu lato</taxon>
        <taxon>core genistoids</taxon>
        <taxon>Crotalarieae</taxon>
        <taxon>Crotalaria</taxon>
    </lineage>
</organism>
<evidence type="ECO:0000256" key="4">
    <source>
        <dbReference type="ARBA" id="ARBA00022807"/>
    </source>
</evidence>
<dbReference type="Pfam" id="PF02902">
    <property type="entry name" value="Peptidase_C48"/>
    <property type="match status" value="1"/>
</dbReference>
<sequence>METEMSSRNGNRNQLKKFKIVYFRQRKKTMSVEDVIGNMVSSFPCFLSNVPRRKRTKRKRKLDGEKAVSRPKEKLDSGVFDTYMEKIWKSFSEDRKRSFAYLDSLWFSLYRVASSKGKVLTWIKKTPIFTKAYVFVPIICWGHWSLLIFCHFGENLQSTARSRCMLLLDSLQKANPRRLEPEIRRFVLDIFIAGDRPETAKLISRIPLLVPKVPQQRDGNECGNFVLYFINLFLKHAPDNFSKEGYPYFMKKDWFTYEDLDVFRERLCSLS</sequence>
<proteinExistence type="inferred from homology"/>
<name>A0AAN9FW11_CROPI</name>
<keyword evidence="7" id="KW-1185">Reference proteome</keyword>
<keyword evidence="4" id="KW-0788">Thiol protease</keyword>
<dbReference type="GO" id="GO:0008234">
    <property type="term" value="F:cysteine-type peptidase activity"/>
    <property type="evidence" value="ECO:0007669"/>
    <property type="project" value="UniProtKB-KW"/>
</dbReference>
<dbReference type="EMBL" id="JAYWIO010000002">
    <property type="protein sequence ID" value="KAK7282004.1"/>
    <property type="molecule type" value="Genomic_DNA"/>
</dbReference>
<dbReference type="Proteomes" id="UP001372338">
    <property type="component" value="Unassembled WGS sequence"/>
</dbReference>
<dbReference type="AlphaFoldDB" id="A0AAN9FW11"/>
<feature type="domain" description="Ubiquitin-like protease family profile" evidence="5">
    <location>
        <begin position="58"/>
        <end position="233"/>
    </location>
</feature>
<evidence type="ECO:0000256" key="1">
    <source>
        <dbReference type="ARBA" id="ARBA00005234"/>
    </source>
</evidence>
<dbReference type="PROSITE" id="PS50600">
    <property type="entry name" value="ULP_PROTEASE"/>
    <property type="match status" value="1"/>
</dbReference>
<evidence type="ECO:0000313" key="6">
    <source>
        <dbReference type="EMBL" id="KAK7282004.1"/>
    </source>
</evidence>
<gene>
    <name evidence="6" type="ORF">RIF29_10460</name>
</gene>
<keyword evidence="2" id="KW-0645">Protease</keyword>
<accession>A0AAN9FW11</accession>
<evidence type="ECO:0000256" key="3">
    <source>
        <dbReference type="ARBA" id="ARBA00022801"/>
    </source>
</evidence>
<dbReference type="SUPFAM" id="SSF54001">
    <property type="entry name" value="Cysteine proteinases"/>
    <property type="match status" value="1"/>
</dbReference>
<dbReference type="PANTHER" id="PTHR46915:SF6">
    <property type="entry name" value="CYSTEINE PROTEINASES SUPERFAMILY PROTEIN"/>
    <property type="match status" value="1"/>
</dbReference>
<dbReference type="InterPro" id="IPR003653">
    <property type="entry name" value="Peptidase_C48_C"/>
</dbReference>
<dbReference type="GO" id="GO:0016926">
    <property type="term" value="P:protein desumoylation"/>
    <property type="evidence" value="ECO:0007669"/>
    <property type="project" value="UniProtKB-ARBA"/>
</dbReference>
<comment type="similarity">
    <text evidence="1">Belongs to the peptidase C48 family.</text>
</comment>
<dbReference type="GO" id="GO:0006508">
    <property type="term" value="P:proteolysis"/>
    <property type="evidence" value="ECO:0007669"/>
    <property type="project" value="UniProtKB-KW"/>
</dbReference>
<dbReference type="InterPro" id="IPR038765">
    <property type="entry name" value="Papain-like_cys_pep_sf"/>
</dbReference>
<reference evidence="6 7" key="1">
    <citation type="submission" date="2024-01" db="EMBL/GenBank/DDBJ databases">
        <title>The genomes of 5 underutilized Papilionoideae crops provide insights into root nodulation and disease resistanc.</title>
        <authorList>
            <person name="Yuan L."/>
        </authorList>
    </citation>
    <scope>NUCLEOTIDE SEQUENCE [LARGE SCALE GENOMIC DNA]</scope>
    <source>
        <strain evidence="6">ZHUSHIDOU_FW_LH</strain>
        <tissue evidence="6">Leaf</tissue>
    </source>
</reference>
<keyword evidence="3" id="KW-0378">Hydrolase</keyword>
<comment type="caution">
    <text evidence="6">The sequence shown here is derived from an EMBL/GenBank/DDBJ whole genome shotgun (WGS) entry which is preliminary data.</text>
</comment>
<dbReference type="Gene3D" id="3.40.395.10">
    <property type="entry name" value="Adenoviral Proteinase, Chain A"/>
    <property type="match status" value="1"/>
</dbReference>
<dbReference type="PANTHER" id="PTHR46915">
    <property type="entry name" value="UBIQUITIN-LIKE PROTEASE 4-RELATED"/>
    <property type="match status" value="1"/>
</dbReference>